<dbReference type="Pfam" id="PF04134">
    <property type="entry name" value="DCC1-like"/>
    <property type="match status" value="1"/>
</dbReference>
<reference evidence="1 2" key="1">
    <citation type="submission" date="2022-10" db="EMBL/GenBank/DDBJ databases">
        <title>Defluviimonas sp. nov., isolated from ocean surface sediments.</title>
        <authorList>
            <person name="He W."/>
            <person name="Wang L."/>
            <person name="Zhang D.-F."/>
        </authorList>
    </citation>
    <scope>NUCLEOTIDE SEQUENCE [LARGE SCALE GENOMIC DNA]</scope>
    <source>
        <strain evidence="1 2">WL0024</strain>
    </source>
</reference>
<dbReference type="InterPro" id="IPR007263">
    <property type="entry name" value="DCC1-like"/>
</dbReference>
<proteinExistence type="predicted"/>
<dbReference type="InterPro" id="IPR052927">
    <property type="entry name" value="DCC_oxidoreductase"/>
</dbReference>
<comment type="caution">
    <text evidence="1">The sequence shown here is derived from an EMBL/GenBank/DDBJ whole genome shotgun (WGS) entry which is preliminary data.</text>
</comment>
<organism evidence="1 2">
    <name type="scientific">Albidovulum salinarum</name>
    <dbReference type="NCBI Taxonomy" id="2984153"/>
    <lineage>
        <taxon>Bacteria</taxon>
        <taxon>Pseudomonadati</taxon>
        <taxon>Pseudomonadota</taxon>
        <taxon>Alphaproteobacteria</taxon>
        <taxon>Rhodobacterales</taxon>
        <taxon>Paracoccaceae</taxon>
        <taxon>Albidovulum</taxon>
    </lineage>
</organism>
<dbReference type="EMBL" id="JAOVQO010000005">
    <property type="protein sequence ID" value="MCU9847720.1"/>
    <property type="molecule type" value="Genomic_DNA"/>
</dbReference>
<sequence>MRHDLADLIVFDATCVFCSGFARFMHRHDRAGRFRFVTAQSDLGRALYLRHGLDPVAMTTNIVIVDGRAHVKMRAFAAAMAALGWPWRWLALTRHLPGGDWIYDRIARNRYRIAGRRACAAPPPELRARLID</sequence>
<evidence type="ECO:0000313" key="2">
    <source>
        <dbReference type="Proteomes" id="UP001209535"/>
    </source>
</evidence>
<name>A0ABT2X7G1_9RHOB</name>
<accession>A0ABT2X7G1</accession>
<gene>
    <name evidence="1" type="ORF">OEZ60_06840</name>
</gene>
<dbReference type="PANTHER" id="PTHR33639:SF2">
    <property type="entry name" value="DUF393 DOMAIN-CONTAINING PROTEIN"/>
    <property type="match status" value="1"/>
</dbReference>
<dbReference type="PANTHER" id="PTHR33639">
    <property type="entry name" value="THIOL-DISULFIDE OXIDOREDUCTASE DCC"/>
    <property type="match status" value="1"/>
</dbReference>
<dbReference type="Proteomes" id="UP001209535">
    <property type="component" value="Unassembled WGS sequence"/>
</dbReference>
<protein>
    <submittedName>
        <fullName evidence="1">DCC1-like thiol-disulfide oxidoreductase family protein</fullName>
    </submittedName>
</protein>
<dbReference type="RefSeq" id="WP_263334476.1">
    <property type="nucleotide sequence ID" value="NZ_JAOVQO010000005.1"/>
</dbReference>
<evidence type="ECO:0000313" key="1">
    <source>
        <dbReference type="EMBL" id="MCU9847720.1"/>
    </source>
</evidence>
<keyword evidence="2" id="KW-1185">Reference proteome</keyword>